<evidence type="ECO:0000313" key="2">
    <source>
        <dbReference type="Proteomes" id="UP000247807"/>
    </source>
</evidence>
<dbReference type="OrthoDB" id="463560at2"/>
<dbReference type="Pfam" id="PF09876">
    <property type="entry name" value="DUF2103"/>
    <property type="match status" value="1"/>
</dbReference>
<gene>
    <name evidence="1" type="ORF">DNJ73_04705</name>
</gene>
<dbReference type="Proteomes" id="UP000247807">
    <property type="component" value="Unassembled WGS sequence"/>
</dbReference>
<comment type="caution">
    <text evidence="1">The sequence shown here is derived from an EMBL/GenBank/DDBJ whole genome shotgun (WGS) entry which is preliminary data.</text>
</comment>
<dbReference type="InterPro" id="IPR018664">
    <property type="entry name" value="DUF2103_metal-binding"/>
</dbReference>
<accession>A0A318R194</accession>
<sequence>MGRLVQNHSTHIEGLIKWLKRIAEYQEIKTITPASLYKTNGRGEKLILKITVETIDGFKLLARKGKLVQEVFVVTSLNKTEIKQIIQQTNPFSSRRKGGH</sequence>
<reference evidence="1 2" key="1">
    <citation type="journal article" date="2018" name="Appl. Environ. Microbiol.">
        <title>Genome rearrangement shapes Prochlorococcus ecological adaptation.</title>
        <authorList>
            <person name="Yan W."/>
            <person name="Wei S."/>
            <person name="Wang Q."/>
            <person name="Xiao X."/>
            <person name="Zeng Q."/>
            <person name="Jiao N."/>
            <person name="Zhang R."/>
        </authorList>
    </citation>
    <scope>NUCLEOTIDE SEQUENCE [LARGE SCALE GENOMIC DNA]</scope>
    <source>
        <strain evidence="1 2">XMU1408</strain>
    </source>
</reference>
<dbReference type="AlphaFoldDB" id="A0A318R194"/>
<evidence type="ECO:0008006" key="3">
    <source>
        <dbReference type="Google" id="ProtNLM"/>
    </source>
</evidence>
<protein>
    <recommendedName>
        <fullName evidence="3">Metal-binding protein</fullName>
    </recommendedName>
</protein>
<organism evidence="1 2">
    <name type="scientific">Prochlorococcus marinus XMU1408</name>
    <dbReference type="NCBI Taxonomy" id="2213228"/>
    <lineage>
        <taxon>Bacteria</taxon>
        <taxon>Bacillati</taxon>
        <taxon>Cyanobacteriota</taxon>
        <taxon>Cyanophyceae</taxon>
        <taxon>Synechococcales</taxon>
        <taxon>Prochlorococcaceae</taxon>
        <taxon>Prochlorococcus</taxon>
    </lineage>
</organism>
<dbReference type="EMBL" id="QJUE01000002">
    <property type="protein sequence ID" value="PYE03046.1"/>
    <property type="molecule type" value="Genomic_DNA"/>
</dbReference>
<evidence type="ECO:0000313" key="1">
    <source>
        <dbReference type="EMBL" id="PYE03046.1"/>
    </source>
</evidence>
<dbReference type="RefSeq" id="WP_158466542.1">
    <property type="nucleotide sequence ID" value="NZ_QJUE01000002.1"/>
</dbReference>
<name>A0A318R194_PROMR</name>
<proteinExistence type="predicted"/>